<protein>
    <submittedName>
        <fullName evidence="1">Lysozyme</fullName>
    </submittedName>
</protein>
<dbReference type="EMBL" id="NXLY01000039">
    <property type="protein sequence ID" value="TKX32864.1"/>
    <property type="molecule type" value="Genomic_DNA"/>
</dbReference>
<evidence type="ECO:0000313" key="1">
    <source>
        <dbReference type="EMBL" id="TKX32864.1"/>
    </source>
</evidence>
<organism evidence="1 2">
    <name type="scientific">Campylobacter taeniopygiae</name>
    <dbReference type="NCBI Taxonomy" id="2510188"/>
    <lineage>
        <taxon>Bacteria</taxon>
        <taxon>Pseudomonadati</taxon>
        <taxon>Campylobacterota</taxon>
        <taxon>Epsilonproteobacteria</taxon>
        <taxon>Campylobacterales</taxon>
        <taxon>Campylobacteraceae</taxon>
        <taxon>Campylobacter</taxon>
    </lineage>
</organism>
<feature type="non-terminal residue" evidence="1">
    <location>
        <position position="1"/>
    </location>
</feature>
<keyword evidence="2" id="KW-1185">Reference proteome</keyword>
<evidence type="ECO:0000313" key="2">
    <source>
        <dbReference type="Proteomes" id="UP000309584"/>
    </source>
</evidence>
<dbReference type="Proteomes" id="UP000309584">
    <property type="component" value="Unassembled WGS sequence"/>
</dbReference>
<accession>A0ABY2TGD8</accession>
<comment type="caution">
    <text evidence="1">The sequence shown here is derived from an EMBL/GenBank/DDBJ whole genome shotgun (WGS) entry which is preliminary data.</text>
</comment>
<reference evidence="1 2" key="1">
    <citation type="submission" date="2018-05" db="EMBL/GenBank/DDBJ databases">
        <title>Novel Campyloabacter and Helicobacter Species and Strains.</title>
        <authorList>
            <person name="Mannion A.J."/>
            <person name="Shen Z."/>
            <person name="Fox J.G."/>
        </authorList>
    </citation>
    <scope>NUCLEOTIDE SEQUENCE [LARGE SCALE GENOMIC DNA]</scope>
    <source>
        <strain evidence="2">MIT10-5678</strain>
    </source>
</reference>
<name>A0ABY2TGD8_9BACT</name>
<sequence>FRKDFSKNHEFKQLNLSFDTNLIKLYFIIPKNIPKAYKDAYKKFEYKDLGAGYFKELHEYDKIIRNSLKDNKELNEYHFSFLAPAKMKNLKLQIAKGLDKILEDEDRKQDLFVCKFVVVNGIG</sequence>
<gene>
    <name evidence="1" type="ORF">CQA75_08820</name>
</gene>
<proteinExistence type="predicted"/>